<dbReference type="PANTHER" id="PTHR43628:SF1">
    <property type="entry name" value="CHITIN SYNTHASE REGULATORY FACTOR 2-RELATED"/>
    <property type="match status" value="1"/>
</dbReference>
<dbReference type="AlphaFoldDB" id="A0A7X9TBR0"/>
<dbReference type="EMBL" id="JABAGR010000008">
    <property type="protein sequence ID" value="NMF26460.1"/>
    <property type="molecule type" value="Genomic_DNA"/>
</dbReference>
<dbReference type="Proteomes" id="UP000565613">
    <property type="component" value="Unassembled WGS sequence"/>
</dbReference>
<dbReference type="SUPFAM" id="SSF81901">
    <property type="entry name" value="HCP-like"/>
    <property type="match status" value="1"/>
</dbReference>
<evidence type="ECO:0000313" key="1">
    <source>
        <dbReference type="EMBL" id="NMF26460.1"/>
    </source>
</evidence>
<proteinExistence type="predicted"/>
<sequence>MSLDDWTANVDDFKRLATLAKVDFSVSEEDEAPDEEEPALDLDSFLEDLAKAAISPDPNEFTDFVTKNQDDVLEALAQDPSVEDVLLAGYRVGIAFGSDACMNALGAHYYLGDFFEQDFAKAKELYQMAVDHGNLQSLVNLGYIYEYVRTGKPDYQKAYECYSLAAALAPSFEAAYKLGDMYARGKAVERDMRRAHMLWEHSLELSQGVVERAQPAVRIAQLLVDPECERWGIDADPLRALKLFQDAEVGLRIDIADGQHYYKRRLREAIEGQEVARALLDEEDSDLDF</sequence>
<dbReference type="Gene3D" id="1.25.40.10">
    <property type="entry name" value="Tetratricopeptide repeat domain"/>
    <property type="match status" value="1"/>
</dbReference>
<dbReference type="InterPro" id="IPR011990">
    <property type="entry name" value="TPR-like_helical_dom_sf"/>
</dbReference>
<dbReference type="InterPro" id="IPR006597">
    <property type="entry name" value="Sel1-like"/>
</dbReference>
<protein>
    <submittedName>
        <fullName evidence="1">Sel1 repeat family protein</fullName>
    </submittedName>
</protein>
<dbReference type="PANTHER" id="PTHR43628">
    <property type="entry name" value="ACTIVATOR OF C KINASE PROTEIN 1-RELATED"/>
    <property type="match status" value="1"/>
</dbReference>
<evidence type="ECO:0000313" key="2">
    <source>
        <dbReference type="Proteomes" id="UP000565613"/>
    </source>
</evidence>
<name>A0A7X9TBR0_9ACTN</name>
<dbReference type="InterPro" id="IPR052945">
    <property type="entry name" value="Mitotic_Regulator"/>
</dbReference>
<reference evidence="1 2" key="1">
    <citation type="submission" date="2020-04" db="EMBL/GenBank/DDBJ databases">
        <authorList>
            <person name="Hitch T.C.A."/>
            <person name="Wylensek D."/>
            <person name="Clavel T."/>
        </authorList>
    </citation>
    <scope>NUCLEOTIDE SEQUENCE [LARGE SCALE GENOMIC DNA]</scope>
    <source>
        <strain evidence="1 2">105184</strain>
    </source>
</reference>
<comment type="caution">
    <text evidence="1">The sequence shown here is derived from an EMBL/GenBank/DDBJ whole genome shotgun (WGS) entry which is preliminary data.</text>
</comment>
<dbReference type="SMART" id="SM00671">
    <property type="entry name" value="SEL1"/>
    <property type="match status" value="3"/>
</dbReference>
<organism evidence="1 2">
    <name type="scientific">Parafannyhessea umbonata</name>
    <dbReference type="NCBI Taxonomy" id="604330"/>
    <lineage>
        <taxon>Bacteria</taxon>
        <taxon>Bacillati</taxon>
        <taxon>Actinomycetota</taxon>
        <taxon>Coriobacteriia</taxon>
        <taxon>Coriobacteriales</taxon>
        <taxon>Atopobiaceae</taxon>
        <taxon>Parafannyhessea</taxon>
    </lineage>
</organism>
<dbReference type="Pfam" id="PF08238">
    <property type="entry name" value="Sel1"/>
    <property type="match status" value="4"/>
</dbReference>
<dbReference type="RefSeq" id="WP_170104508.1">
    <property type="nucleotide sequence ID" value="NZ_JABAGR010000008.1"/>
</dbReference>
<gene>
    <name evidence="1" type="ORF">HF885_08470</name>
</gene>
<accession>A0A7X9TBR0</accession>